<gene>
    <name evidence="9" type="ORF">F5972_34860</name>
</gene>
<evidence type="ECO:0000256" key="1">
    <source>
        <dbReference type="ARBA" id="ARBA00001915"/>
    </source>
</evidence>
<keyword evidence="4" id="KW-0408">Iron</keyword>
<evidence type="ECO:0000259" key="8">
    <source>
        <dbReference type="Pfam" id="PF26519"/>
    </source>
</evidence>
<reference evidence="9 10" key="1">
    <citation type="submission" date="2019-09" db="EMBL/GenBank/DDBJ databases">
        <title>Screening of Novel Bioactive Compounds from Soil-Associated.</title>
        <authorList>
            <person name="Gong X."/>
        </authorList>
    </citation>
    <scope>NUCLEOTIDE SEQUENCE [LARGE SCALE GENOMIC DNA]</scope>
    <source>
        <strain evidence="9 10">Gxj-6</strain>
    </source>
</reference>
<comment type="function">
    <text evidence="5">Required for the activity of the biotin synthase BioB.</text>
</comment>
<comment type="caution">
    <text evidence="9">The sequence shown here is derived from an EMBL/GenBank/DDBJ whole genome shotgun (WGS) entry which is preliminary data.</text>
</comment>
<evidence type="ECO:0000256" key="4">
    <source>
        <dbReference type="ARBA" id="ARBA00023004"/>
    </source>
</evidence>
<evidence type="ECO:0000256" key="3">
    <source>
        <dbReference type="ARBA" id="ARBA00022756"/>
    </source>
</evidence>
<feature type="domain" description="Biotin synthase auxiliary protein C-terminal" evidence="8">
    <location>
        <begin position="39"/>
        <end position="57"/>
    </location>
</feature>
<dbReference type="InterPro" id="IPR058605">
    <property type="entry name" value="BsaP_C"/>
</dbReference>
<evidence type="ECO:0000256" key="7">
    <source>
        <dbReference type="ARBA" id="ARBA00093796"/>
    </source>
</evidence>
<keyword evidence="10" id="KW-1185">Reference proteome</keyword>
<dbReference type="AlphaFoldDB" id="A0A5J5JUH6"/>
<proteinExistence type="inferred from homology"/>
<evidence type="ECO:0000256" key="2">
    <source>
        <dbReference type="ARBA" id="ARBA00022723"/>
    </source>
</evidence>
<evidence type="ECO:0000256" key="5">
    <source>
        <dbReference type="ARBA" id="ARBA00093761"/>
    </source>
</evidence>
<evidence type="ECO:0000313" key="10">
    <source>
        <dbReference type="Proteomes" id="UP000327011"/>
    </source>
</evidence>
<protein>
    <recommendedName>
        <fullName evidence="7">Biotin synthase auxiliary protein</fullName>
    </recommendedName>
</protein>
<dbReference type="EMBL" id="VYTZ01000022">
    <property type="protein sequence ID" value="KAA9373589.1"/>
    <property type="molecule type" value="Genomic_DNA"/>
</dbReference>
<evidence type="ECO:0000313" key="9">
    <source>
        <dbReference type="EMBL" id="KAA9373589.1"/>
    </source>
</evidence>
<dbReference type="Pfam" id="PF26519">
    <property type="entry name" value="BsaP"/>
    <property type="match status" value="1"/>
</dbReference>
<accession>A0A5J5JUH6</accession>
<keyword evidence="2" id="KW-0479">Metal-binding</keyword>
<dbReference type="Proteomes" id="UP000327011">
    <property type="component" value="Unassembled WGS sequence"/>
</dbReference>
<evidence type="ECO:0000256" key="6">
    <source>
        <dbReference type="ARBA" id="ARBA00093780"/>
    </source>
</evidence>
<organism evidence="9 10">
    <name type="scientific">Microbispora cellulosiformans</name>
    <dbReference type="NCBI Taxonomy" id="2614688"/>
    <lineage>
        <taxon>Bacteria</taxon>
        <taxon>Bacillati</taxon>
        <taxon>Actinomycetota</taxon>
        <taxon>Actinomycetes</taxon>
        <taxon>Streptosporangiales</taxon>
        <taxon>Streptosporangiaceae</taxon>
        <taxon>Microbispora</taxon>
    </lineage>
</organism>
<comment type="cofactor">
    <cofactor evidence="1">
        <name>iron-sulfur cluster</name>
        <dbReference type="ChEBI" id="CHEBI:30408"/>
    </cofactor>
</comment>
<name>A0A5J5JUH6_9ACTN</name>
<sequence length="60" mass="6624">MDLFCDHCGRPAEDGDHAACPAAREMEPPRYCPQCGRRLVVQVTPRNWSARCSVHGVRGG</sequence>
<keyword evidence="3" id="KW-0093">Biotin biosynthesis</keyword>
<comment type="similarity">
    <text evidence="6">Belongs to the BsaP family.</text>
</comment>